<keyword evidence="4" id="KW-0254">Endocytosis</keyword>
<evidence type="ECO:0000256" key="1">
    <source>
        <dbReference type="ARBA" id="ARBA00004132"/>
    </source>
</evidence>
<dbReference type="InterPro" id="IPR011417">
    <property type="entry name" value="ANTH_dom"/>
</dbReference>
<evidence type="ECO:0000256" key="2">
    <source>
        <dbReference type="ARBA" id="ARBA00004555"/>
    </source>
</evidence>
<dbReference type="InterPro" id="IPR008942">
    <property type="entry name" value="ENTH_VHS"/>
</dbReference>
<dbReference type="PANTHER" id="PTHR22951">
    <property type="entry name" value="CLATHRIN ASSEMBLY PROTEIN"/>
    <property type="match status" value="1"/>
</dbReference>
<dbReference type="InterPro" id="IPR045192">
    <property type="entry name" value="AP180-like"/>
</dbReference>
<keyword evidence="6" id="KW-0472">Membrane</keyword>
<gene>
    <name evidence="10" type="ORF">K2173_016255</name>
</gene>
<dbReference type="PANTHER" id="PTHR22951:SF97">
    <property type="entry name" value="ENTH DOMAIN-CONTAINING PROTEIN"/>
    <property type="match status" value="1"/>
</dbReference>
<comment type="caution">
    <text evidence="10">The sequence shown here is derived from an EMBL/GenBank/DDBJ whole genome shotgun (WGS) entry which is preliminary data.</text>
</comment>
<dbReference type="GO" id="GO:0032050">
    <property type="term" value="F:clathrin heavy chain binding"/>
    <property type="evidence" value="ECO:0007669"/>
    <property type="project" value="TreeGrafter"/>
</dbReference>
<feature type="domain" description="ENTH" evidence="9">
    <location>
        <begin position="41"/>
        <end position="179"/>
    </location>
</feature>
<dbReference type="AlphaFoldDB" id="A0AAV8SG02"/>
<dbReference type="Gene3D" id="1.25.40.90">
    <property type="match status" value="1"/>
</dbReference>
<organism evidence="10 11">
    <name type="scientific">Erythroxylum novogranatense</name>
    <dbReference type="NCBI Taxonomy" id="1862640"/>
    <lineage>
        <taxon>Eukaryota</taxon>
        <taxon>Viridiplantae</taxon>
        <taxon>Streptophyta</taxon>
        <taxon>Embryophyta</taxon>
        <taxon>Tracheophyta</taxon>
        <taxon>Spermatophyta</taxon>
        <taxon>Magnoliopsida</taxon>
        <taxon>eudicotyledons</taxon>
        <taxon>Gunneridae</taxon>
        <taxon>Pentapetalae</taxon>
        <taxon>rosids</taxon>
        <taxon>fabids</taxon>
        <taxon>Malpighiales</taxon>
        <taxon>Erythroxylaceae</taxon>
        <taxon>Erythroxylum</taxon>
    </lineage>
</organism>
<dbReference type="SUPFAM" id="SSF48464">
    <property type="entry name" value="ENTH/VHS domain"/>
    <property type="match status" value="1"/>
</dbReference>
<dbReference type="GO" id="GO:0005905">
    <property type="term" value="C:clathrin-coated pit"/>
    <property type="evidence" value="ECO:0007669"/>
    <property type="project" value="UniProtKB-SubCell"/>
</dbReference>
<keyword evidence="8" id="KW-0968">Cytoplasmic vesicle</keyword>
<dbReference type="GO" id="GO:0005794">
    <property type="term" value="C:Golgi apparatus"/>
    <property type="evidence" value="ECO:0007669"/>
    <property type="project" value="UniProtKB-SubCell"/>
</dbReference>
<dbReference type="GO" id="GO:0000149">
    <property type="term" value="F:SNARE binding"/>
    <property type="evidence" value="ECO:0007669"/>
    <property type="project" value="TreeGrafter"/>
</dbReference>
<dbReference type="PROSITE" id="PS50942">
    <property type="entry name" value="ENTH"/>
    <property type="match status" value="1"/>
</dbReference>
<reference evidence="10 11" key="1">
    <citation type="submission" date="2021-09" db="EMBL/GenBank/DDBJ databases">
        <title>Genomic insights and catalytic innovation underlie evolution of tropane alkaloids biosynthesis.</title>
        <authorList>
            <person name="Wang Y.-J."/>
            <person name="Tian T."/>
            <person name="Huang J.-P."/>
            <person name="Huang S.-X."/>
        </authorList>
    </citation>
    <scope>NUCLEOTIDE SEQUENCE [LARGE SCALE GENOMIC DNA]</scope>
    <source>
        <strain evidence="10">KIB-2018</strain>
        <tissue evidence="10">Leaf</tissue>
    </source>
</reference>
<sequence length="562" mass="63499">MVGIYVMIMQTQTMAAGVNAPQTLRKAIDALKDSTKVGLAKVNSEYKGLDIAIVKATKHNEAVPKEKHIRKIFRALSASSPRMDVAYCIRRLIKRLKKTHKWTVALKALVIIHRALREIDSTFHGELLNFGRGRALVLNLYHFTDDSSTNARDCSAWIRSYACYLQEGLECIRILKYDVEKDYLAIRKLETPDLLRQLEALRELLICILVCKVCIQSSLPILPFALSLSISIPKVINKGDKIMVTSSRCILGRSPNIRYFNSLSRNDRIEAQAWRLIRARRLDQFFDLCRSLSFGRGQNFVNIEQPPESFLSAMEDYPKILMVPIFTYFQSLQLPTQEAVPTQETSSLIDDDKEDEIEWKSNPVLSYLGKPLSFCQTWEDFTQEAPEKNENDHLGLAIVTDGSTLHSANFINTTPQSASWELELVTAPTSRGAALVETKLVGGLDKMSLDHLYNDAFSGKTSNGTQLAGQVPSNPFENDFYSSDRFYENEFYNYEPFYVISTVSPSKDTQIVPVVQKQAFLTMENEWGQKQADATNPFGNSYLDPSMSSKTVPPQSSCTIFI</sequence>
<evidence type="ECO:0000256" key="6">
    <source>
        <dbReference type="ARBA" id="ARBA00023136"/>
    </source>
</evidence>
<dbReference type="Proteomes" id="UP001159364">
    <property type="component" value="Linkage Group LG11"/>
</dbReference>
<name>A0AAV8SG02_9ROSI</name>
<dbReference type="GO" id="GO:0005545">
    <property type="term" value="F:1-phosphatidylinositol binding"/>
    <property type="evidence" value="ECO:0007669"/>
    <property type="project" value="TreeGrafter"/>
</dbReference>
<dbReference type="GO" id="GO:0072583">
    <property type="term" value="P:clathrin-dependent endocytosis"/>
    <property type="evidence" value="ECO:0007669"/>
    <property type="project" value="InterPro"/>
</dbReference>
<proteinExistence type="predicted"/>
<dbReference type="GO" id="GO:0048268">
    <property type="term" value="P:clathrin coat assembly"/>
    <property type="evidence" value="ECO:0007669"/>
    <property type="project" value="InterPro"/>
</dbReference>
<dbReference type="CDD" id="cd03564">
    <property type="entry name" value="ANTH_N"/>
    <property type="match status" value="1"/>
</dbReference>
<evidence type="ECO:0000256" key="7">
    <source>
        <dbReference type="ARBA" id="ARBA00023176"/>
    </source>
</evidence>
<evidence type="ECO:0000256" key="5">
    <source>
        <dbReference type="ARBA" id="ARBA00023034"/>
    </source>
</evidence>
<evidence type="ECO:0000256" key="4">
    <source>
        <dbReference type="ARBA" id="ARBA00022583"/>
    </source>
</evidence>
<evidence type="ECO:0000256" key="8">
    <source>
        <dbReference type="ARBA" id="ARBA00023329"/>
    </source>
</evidence>
<dbReference type="GO" id="GO:0005546">
    <property type="term" value="F:phosphatidylinositol-4,5-bisphosphate binding"/>
    <property type="evidence" value="ECO:0007669"/>
    <property type="project" value="TreeGrafter"/>
</dbReference>
<dbReference type="InterPro" id="IPR048050">
    <property type="entry name" value="ANTH_N_plant"/>
</dbReference>
<evidence type="ECO:0000313" key="11">
    <source>
        <dbReference type="Proteomes" id="UP001159364"/>
    </source>
</evidence>
<keyword evidence="7" id="KW-0168">Coated pit</keyword>
<dbReference type="GO" id="GO:0030136">
    <property type="term" value="C:clathrin-coated vesicle"/>
    <property type="evidence" value="ECO:0007669"/>
    <property type="project" value="UniProtKB-SubCell"/>
</dbReference>
<dbReference type="EMBL" id="JAIWQS010000011">
    <property type="protein sequence ID" value="KAJ8751074.1"/>
    <property type="molecule type" value="Genomic_DNA"/>
</dbReference>
<evidence type="ECO:0000313" key="10">
    <source>
        <dbReference type="EMBL" id="KAJ8751074.1"/>
    </source>
</evidence>
<evidence type="ECO:0000256" key="3">
    <source>
        <dbReference type="ARBA" id="ARBA00004600"/>
    </source>
</evidence>
<dbReference type="InterPro" id="IPR013809">
    <property type="entry name" value="ENTH"/>
</dbReference>
<protein>
    <recommendedName>
        <fullName evidence="9">ENTH domain-containing protein</fullName>
    </recommendedName>
</protein>
<comment type="subcellular location">
    <subcellularLocation>
        <location evidence="1">Cytoplasmic vesicle</location>
        <location evidence="1">Clathrin-coated vesicle</location>
    </subcellularLocation>
    <subcellularLocation>
        <location evidence="2">Golgi apparatus</location>
    </subcellularLocation>
    <subcellularLocation>
        <location evidence="3">Membrane</location>
        <location evidence="3">Clathrin-coated pit</location>
    </subcellularLocation>
</comment>
<keyword evidence="11" id="KW-1185">Reference proteome</keyword>
<keyword evidence="5" id="KW-0333">Golgi apparatus</keyword>
<evidence type="ECO:0000259" key="9">
    <source>
        <dbReference type="PROSITE" id="PS50942"/>
    </source>
</evidence>
<accession>A0AAV8SG02</accession>
<dbReference type="GO" id="GO:0006900">
    <property type="term" value="P:vesicle budding from membrane"/>
    <property type="evidence" value="ECO:0007669"/>
    <property type="project" value="TreeGrafter"/>
</dbReference>
<dbReference type="Pfam" id="PF07651">
    <property type="entry name" value="ANTH"/>
    <property type="match status" value="1"/>
</dbReference>
<dbReference type="SMART" id="SM00273">
    <property type="entry name" value="ENTH"/>
    <property type="match status" value="1"/>
</dbReference>